<reference evidence="5" key="1">
    <citation type="submission" date="2020-06" db="EMBL/GenBank/DDBJ databases">
        <authorList>
            <person name="Li T."/>
            <person name="Hu X."/>
            <person name="Zhang T."/>
            <person name="Song X."/>
            <person name="Zhang H."/>
            <person name="Dai N."/>
            <person name="Sheng W."/>
            <person name="Hou X."/>
            <person name="Wei L."/>
        </authorList>
    </citation>
    <scope>NUCLEOTIDE SEQUENCE</scope>
    <source>
        <strain evidence="5">K16</strain>
        <tissue evidence="5">Leaf</tissue>
    </source>
</reference>
<sequence length="319" mass="36465">MGDHFVLLVDRLLTESALEAAVQSKIRLQNASPSVSKHMTNGFSFDTMDLNLGSSPGKLAECKICHDEDEDSNMEIPCSCRGSLKYAHRKCVQRWCNEKGDTICEICHQQFKPGYTAPPPLFHYGGAPMNFRGDWAISRSDMHDSELAEMLMVLLVLHHTLPFIIYGAGESSISLFTVSLSLRLTYIDQERSLTHIFATAATDVAYRWNSFAHLYHGKGIDGHTKNTPFSQHHHQTKRMDYHNINSLHISFTFHNCLICFIPGCYDTINISTQRRFHDCKIGILARDTASDPCMLRHLAWRKRNALFWEPDQEYETLPW</sequence>
<dbReference type="PANTHER" id="PTHR23012">
    <property type="entry name" value="RING/FYVE/PHD ZINC FINGER DOMAIN-CONTAINING"/>
    <property type="match status" value="1"/>
</dbReference>
<name>A0AAE1XDV8_9LAMI</name>
<evidence type="ECO:0000313" key="5">
    <source>
        <dbReference type="EMBL" id="KAK4410141.1"/>
    </source>
</evidence>
<gene>
    <name evidence="5" type="ORF">Sango_0087100</name>
</gene>
<keyword evidence="6" id="KW-1185">Reference proteome</keyword>
<comment type="caution">
    <text evidence="5">The sequence shown here is derived from an EMBL/GenBank/DDBJ whole genome shotgun (WGS) entry which is preliminary data.</text>
</comment>
<evidence type="ECO:0000313" key="6">
    <source>
        <dbReference type="Proteomes" id="UP001289374"/>
    </source>
</evidence>
<dbReference type="GO" id="GO:0016020">
    <property type="term" value="C:membrane"/>
    <property type="evidence" value="ECO:0007669"/>
    <property type="project" value="TreeGrafter"/>
</dbReference>
<dbReference type="InterPro" id="IPR011016">
    <property type="entry name" value="Znf_RING-CH"/>
</dbReference>
<dbReference type="CDD" id="cd16495">
    <property type="entry name" value="RING_CH-C4HC3_MARCH"/>
    <property type="match status" value="1"/>
</dbReference>
<protein>
    <recommendedName>
        <fullName evidence="4">RING-CH-type domain-containing protein</fullName>
    </recommendedName>
</protein>
<dbReference type="FunFam" id="3.30.40.10:FF:000337">
    <property type="entry name" value="Zinc finger family protein"/>
    <property type="match status" value="1"/>
</dbReference>
<dbReference type="GO" id="GO:0016567">
    <property type="term" value="P:protein ubiquitination"/>
    <property type="evidence" value="ECO:0007669"/>
    <property type="project" value="TreeGrafter"/>
</dbReference>
<evidence type="ECO:0000256" key="3">
    <source>
        <dbReference type="ARBA" id="ARBA00022833"/>
    </source>
</evidence>
<dbReference type="PANTHER" id="PTHR23012:SF174">
    <property type="entry name" value="OS01G0121200 PROTEIN"/>
    <property type="match status" value="1"/>
</dbReference>
<keyword evidence="3" id="KW-0862">Zinc</keyword>
<evidence type="ECO:0000256" key="1">
    <source>
        <dbReference type="ARBA" id="ARBA00022723"/>
    </source>
</evidence>
<reference evidence="5" key="2">
    <citation type="journal article" date="2024" name="Plant">
        <title>Genomic evolution and insights into agronomic trait innovations of Sesamum species.</title>
        <authorList>
            <person name="Miao H."/>
            <person name="Wang L."/>
            <person name="Qu L."/>
            <person name="Liu H."/>
            <person name="Sun Y."/>
            <person name="Le M."/>
            <person name="Wang Q."/>
            <person name="Wei S."/>
            <person name="Zheng Y."/>
            <person name="Lin W."/>
            <person name="Duan Y."/>
            <person name="Cao H."/>
            <person name="Xiong S."/>
            <person name="Wang X."/>
            <person name="Wei L."/>
            <person name="Li C."/>
            <person name="Ma Q."/>
            <person name="Ju M."/>
            <person name="Zhao R."/>
            <person name="Li G."/>
            <person name="Mu C."/>
            <person name="Tian Q."/>
            <person name="Mei H."/>
            <person name="Zhang T."/>
            <person name="Gao T."/>
            <person name="Zhang H."/>
        </authorList>
    </citation>
    <scope>NUCLEOTIDE SEQUENCE</scope>
    <source>
        <strain evidence="5">K16</strain>
    </source>
</reference>
<evidence type="ECO:0000259" key="4">
    <source>
        <dbReference type="PROSITE" id="PS51292"/>
    </source>
</evidence>
<dbReference type="EMBL" id="JACGWL010000001">
    <property type="protein sequence ID" value="KAK4410141.1"/>
    <property type="molecule type" value="Genomic_DNA"/>
</dbReference>
<dbReference type="Pfam" id="PF12906">
    <property type="entry name" value="RINGv"/>
    <property type="match status" value="1"/>
</dbReference>
<dbReference type="GO" id="GO:0004842">
    <property type="term" value="F:ubiquitin-protein transferase activity"/>
    <property type="evidence" value="ECO:0007669"/>
    <property type="project" value="TreeGrafter"/>
</dbReference>
<dbReference type="InterPro" id="IPR033275">
    <property type="entry name" value="MARCH-like"/>
</dbReference>
<evidence type="ECO:0000256" key="2">
    <source>
        <dbReference type="ARBA" id="ARBA00022771"/>
    </source>
</evidence>
<dbReference type="InterPro" id="IPR013083">
    <property type="entry name" value="Znf_RING/FYVE/PHD"/>
</dbReference>
<dbReference type="SUPFAM" id="SSF57850">
    <property type="entry name" value="RING/U-box"/>
    <property type="match status" value="1"/>
</dbReference>
<dbReference type="InterPro" id="IPR022143">
    <property type="entry name" value="DUF3675"/>
</dbReference>
<dbReference type="Proteomes" id="UP001289374">
    <property type="component" value="Unassembled WGS sequence"/>
</dbReference>
<keyword evidence="2" id="KW-0863">Zinc-finger</keyword>
<dbReference type="AlphaFoldDB" id="A0AAE1XDV8"/>
<dbReference type="SMART" id="SM00744">
    <property type="entry name" value="RINGv"/>
    <property type="match status" value="1"/>
</dbReference>
<dbReference type="PROSITE" id="PS51292">
    <property type="entry name" value="ZF_RING_CH"/>
    <property type="match status" value="1"/>
</dbReference>
<accession>A0AAE1XDV8</accession>
<keyword evidence="1" id="KW-0479">Metal-binding</keyword>
<feature type="domain" description="RING-CH-type" evidence="4">
    <location>
        <begin position="54"/>
        <end position="114"/>
    </location>
</feature>
<dbReference type="Pfam" id="PF12428">
    <property type="entry name" value="DUF3675"/>
    <property type="match status" value="1"/>
</dbReference>
<dbReference type="GO" id="GO:0008270">
    <property type="term" value="F:zinc ion binding"/>
    <property type="evidence" value="ECO:0007669"/>
    <property type="project" value="UniProtKB-KW"/>
</dbReference>
<proteinExistence type="predicted"/>
<dbReference type="Gene3D" id="3.30.40.10">
    <property type="entry name" value="Zinc/RING finger domain, C3HC4 (zinc finger)"/>
    <property type="match status" value="1"/>
</dbReference>
<organism evidence="5 6">
    <name type="scientific">Sesamum angolense</name>
    <dbReference type="NCBI Taxonomy" id="2727404"/>
    <lineage>
        <taxon>Eukaryota</taxon>
        <taxon>Viridiplantae</taxon>
        <taxon>Streptophyta</taxon>
        <taxon>Embryophyta</taxon>
        <taxon>Tracheophyta</taxon>
        <taxon>Spermatophyta</taxon>
        <taxon>Magnoliopsida</taxon>
        <taxon>eudicotyledons</taxon>
        <taxon>Gunneridae</taxon>
        <taxon>Pentapetalae</taxon>
        <taxon>asterids</taxon>
        <taxon>lamiids</taxon>
        <taxon>Lamiales</taxon>
        <taxon>Pedaliaceae</taxon>
        <taxon>Sesamum</taxon>
    </lineage>
</organism>